<reference evidence="1 2" key="1">
    <citation type="submission" date="2019-10" db="EMBL/GenBank/DDBJ databases">
        <title>Georgenia wutianyii sp. nov. and Georgenia yuyongxinii sp. nov. isolated from plateau pika (Ochotona curzoniae) in the Qinghai-Tibet plateau of China.</title>
        <authorList>
            <person name="Tian Z."/>
        </authorList>
    </citation>
    <scope>NUCLEOTIDE SEQUENCE [LARGE SCALE GENOMIC DNA]</scope>
    <source>
        <strain evidence="1 2">JCM 19765</strain>
    </source>
</reference>
<comment type="caution">
    <text evidence="1">The sequence shown here is derived from an EMBL/GenBank/DDBJ whole genome shotgun (WGS) entry which is preliminary data.</text>
</comment>
<dbReference type="NCBIfam" id="NF008333">
    <property type="entry name" value="PRK11118.1"/>
    <property type="match status" value="1"/>
</dbReference>
<keyword evidence="2" id="KW-1185">Reference proteome</keyword>
<dbReference type="InterPro" id="IPR011008">
    <property type="entry name" value="Dimeric_a/b-barrel"/>
</dbReference>
<dbReference type="AlphaFoldDB" id="A0A6N7ELU6"/>
<dbReference type="InterPro" id="IPR014910">
    <property type="entry name" value="YdhR"/>
</dbReference>
<dbReference type="SUPFAM" id="SSF54909">
    <property type="entry name" value="Dimeric alpha+beta barrel"/>
    <property type="match status" value="1"/>
</dbReference>
<accession>A0A6N7ELU6</accession>
<dbReference type="Pfam" id="PF08803">
    <property type="entry name" value="ydhR"/>
    <property type="match status" value="1"/>
</dbReference>
<gene>
    <name evidence="1" type="ORF">GB881_13480</name>
</gene>
<proteinExistence type="predicted"/>
<dbReference type="OrthoDB" id="1440627at2"/>
<name>A0A6N7ELU6_9MICO</name>
<organism evidence="1 2">
    <name type="scientific">Georgenia subflava</name>
    <dbReference type="NCBI Taxonomy" id="1622177"/>
    <lineage>
        <taxon>Bacteria</taxon>
        <taxon>Bacillati</taxon>
        <taxon>Actinomycetota</taxon>
        <taxon>Actinomycetes</taxon>
        <taxon>Micrococcales</taxon>
        <taxon>Bogoriellaceae</taxon>
        <taxon>Georgenia</taxon>
    </lineage>
</organism>
<dbReference type="Gene3D" id="3.30.70.100">
    <property type="match status" value="1"/>
</dbReference>
<dbReference type="PANTHER" id="PTHR39169:SF1">
    <property type="entry name" value="MONOOXYGENASE YDHR-RELATED"/>
    <property type="match status" value="1"/>
</dbReference>
<dbReference type="GO" id="GO:0004497">
    <property type="term" value="F:monooxygenase activity"/>
    <property type="evidence" value="ECO:0007669"/>
    <property type="project" value="UniProtKB-KW"/>
</dbReference>
<keyword evidence="1" id="KW-0503">Monooxygenase</keyword>
<sequence length="104" mass="11322">MTTTLLYVEFSSDGPFGSDAATAYAELAADIAAEEGLVWKVWTENPQDDKAGGVYLFADEESATRYVEKHTARLGSFGITDATMKLFTANRDLSETTFAVLDKP</sequence>
<dbReference type="RefSeq" id="WP_152196705.1">
    <property type="nucleotide sequence ID" value="NZ_VUKD01000007.1"/>
</dbReference>
<dbReference type="PANTHER" id="PTHR39169">
    <property type="match status" value="1"/>
</dbReference>
<evidence type="ECO:0000313" key="1">
    <source>
        <dbReference type="EMBL" id="MPV38043.1"/>
    </source>
</evidence>
<evidence type="ECO:0000313" key="2">
    <source>
        <dbReference type="Proteomes" id="UP000437709"/>
    </source>
</evidence>
<dbReference type="EMBL" id="WHPC01000060">
    <property type="protein sequence ID" value="MPV38043.1"/>
    <property type="molecule type" value="Genomic_DNA"/>
</dbReference>
<keyword evidence="1" id="KW-0560">Oxidoreductase</keyword>
<dbReference type="Proteomes" id="UP000437709">
    <property type="component" value="Unassembled WGS sequence"/>
</dbReference>
<protein>
    <submittedName>
        <fullName evidence="1">Monooxygenase</fullName>
    </submittedName>
</protein>